<dbReference type="EMBL" id="VCLB01000002">
    <property type="protein sequence ID" value="TNB49078.1"/>
    <property type="molecule type" value="Genomic_DNA"/>
</dbReference>
<feature type="transmembrane region" description="Helical" evidence="6">
    <location>
        <begin position="106"/>
        <end position="129"/>
    </location>
</feature>
<sequence length="314" mass="33676">MRNPLIALGFFALIAFLPVFGDNYLLRLGTMFAMYAVLSQSWNIIGGYAGYPSFATAAFFGLGAYTGAILQGLGLAMPLAWAAAGVMAAAFAAAMGAAILHLKGHYFAIASLVLAEVLLEVTTSWTSLTGGGMGLNLPIIRMSVTAQARLFFWSMLTLAVLTFLMSWYVSAGRIGFALRCIRQNEDASSMVGINTTLYKIIAFVLSALFVGSAGALYASWVFYIEPPDVYSVMTTVRPIVMTMLGGPGTLLGPVIGSGIFLVIEEVVWRNFLSIHAAVLGILIVGLIFYLPNGVVGAAMRKWRKRSTHKTETKP</sequence>
<proteinExistence type="predicted"/>
<feature type="transmembrane region" description="Helical" evidence="6">
    <location>
        <begin position="244"/>
        <end position="263"/>
    </location>
</feature>
<evidence type="ECO:0000256" key="4">
    <source>
        <dbReference type="ARBA" id="ARBA00022989"/>
    </source>
</evidence>
<dbReference type="CDD" id="cd06581">
    <property type="entry name" value="TM_PBP1_LivM_like"/>
    <property type="match status" value="1"/>
</dbReference>
<keyword evidence="3 6" id="KW-0812">Transmembrane</keyword>
<dbReference type="AlphaFoldDB" id="A0A5C4JUI5"/>
<name>A0A5C4JUI5_9HYPH</name>
<dbReference type="PANTHER" id="PTHR30482">
    <property type="entry name" value="HIGH-AFFINITY BRANCHED-CHAIN AMINO ACID TRANSPORT SYSTEM PERMEASE"/>
    <property type="match status" value="1"/>
</dbReference>
<evidence type="ECO:0000256" key="5">
    <source>
        <dbReference type="ARBA" id="ARBA00023136"/>
    </source>
</evidence>
<dbReference type="Proteomes" id="UP000307874">
    <property type="component" value="Unassembled WGS sequence"/>
</dbReference>
<keyword evidence="8" id="KW-1185">Reference proteome</keyword>
<feature type="transmembrane region" description="Helical" evidence="6">
    <location>
        <begin position="150"/>
        <end position="169"/>
    </location>
</feature>
<evidence type="ECO:0000313" key="8">
    <source>
        <dbReference type="Proteomes" id="UP000307874"/>
    </source>
</evidence>
<dbReference type="GO" id="GO:0005886">
    <property type="term" value="C:plasma membrane"/>
    <property type="evidence" value="ECO:0007669"/>
    <property type="project" value="UniProtKB-SubCell"/>
</dbReference>
<dbReference type="Pfam" id="PF02653">
    <property type="entry name" value="BPD_transp_2"/>
    <property type="match status" value="1"/>
</dbReference>
<evidence type="ECO:0000256" key="3">
    <source>
        <dbReference type="ARBA" id="ARBA00022692"/>
    </source>
</evidence>
<reference evidence="7 8" key="1">
    <citation type="submission" date="2019-06" db="EMBL/GenBank/DDBJ databases">
        <title>Martelella lutilitoris sp. nov., isolated from a tidal mudflat.</title>
        <authorList>
            <person name="Kim Y.-J."/>
        </authorList>
    </citation>
    <scope>NUCLEOTIDE SEQUENCE [LARGE SCALE GENOMIC DNA]</scope>
    <source>
        <strain evidence="7 8">GH2-6</strain>
    </source>
</reference>
<evidence type="ECO:0000256" key="2">
    <source>
        <dbReference type="ARBA" id="ARBA00022475"/>
    </source>
</evidence>
<protein>
    <submittedName>
        <fullName evidence="7">Branched-chain amino acid ABC transporter permease</fullName>
    </submittedName>
</protein>
<dbReference type="InterPro" id="IPR043428">
    <property type="entry name" value="LivM-like"/>
</dbReference>
<dbReference type="GO" id="GO:0015658">
    <property type="term" value="F:branched-chain amino acid transmembrane transporter activity"/>
    <property type="evidence" value="ECO:0007669"/>
    <property type="project" value="InterPro"/>
</dbReference>
<keyword evidence="2" id="KW-1003">Cell membrane</keyword>
<comment type="caution">
    <text evidence="7">The sequence shown here is derived from an EMBL/GenBank/DDBJ whole genome shotgun (WGS) entry which is preliminary data.</text>
</comment>
<evidence type="ECO:0000256" key="6">
    <source>
        <dbReference type="SAM" id="Phobius"/>
    </source>
</evidence>
<feature type="transmembrane region" description="Helical" evidence="6">
    <location>
        <begin position="79"/>
        <end position="100"/>
    </location>
</feature>
<feature type="transmembrane region" description="Helical" evidence="6">
    <location>
        <begin position="275"/>
        <end position="299"/>
    </location>
</feature>
<keyword evidence="5 6" id="KW-0472">Membrane</keyword>
<keyword evidence="4 6" id="KW-1133">Transmembrane helix</keyword>
<dbReference type="PANTHER" id="PTHR30482:SF10">
    <property type="entry name" value="HIGH-AFFINITY BRANCHED-CHAIN AMINO ACID TRANSPORT PROTEIN BRAE"/>
    <property type="match status" value="1"/>
</dbReference>
<dbReference type="RefSeq" id="WP_138747113.1">
    <property type="nucleotide sequence ID" value="NZ_VCLB01000002.1"/>
</dbReference>
<accession>A0A5C4JUI5</accession>
<evidence type="ECO:0000313" key="7">
    <source>
        <dbReference type="EMBL" id="TNB49078.1"/>
    </source>
</evidence>
<feature type="transmembrane region" description="Helical" evidence="6">
    <location>
        <begin position="200"/>
        <end position="223"/>
    </location>
</feature>
<feature type="transmembrane region" description="Helical" evidence="6">
    <location>
        <begin position="45"/>
        <end position="67"/>
    </location>
</feature>
<dbReference type="OrthoDB" id="9804361at2"/>
<evidence type="ECO:0000256" key="1">
    <source>
        <dbReference type="ARBA" id="ARBA00004651"/>
    </source>
</evidence>
<dbReference type="InterPro" id="IPR001851">
    <property type="entry name" value="ABC_transp_permease"/>
</dbReference>
<comment type="subcellular location">
    <subcellularLocation>
        <location evidence="1">Cell membrane</location>
        <topology evidence="1">Multi-pass membrane protein</topology>
    </subcellularLocation>
</comment>
<organism evidence="7 8">
    <name type="scientific">Martelella lutilitoris</name>
    <dbReference type="NCBI Taxonomy" id="2583532"/>
    <lineage>
        <taxon>Bacteria</taxon>
        <taxon>Pseudomonadati</taxon>
        <taxon>Pseudomonadota</taxon>
        <taxon>Alphaproteobacteria</taxon>
        <taxon>Hyphomicrobiales</taxon>
        <taxon>Aurantimonadaceae</taxon>
        <taxon>Martelella</taxon>
    </lineage>
</organism>
<gene>
    <name evidence="7" type="ORF">FF124_03535</name>
</gene>